<evidence type="ECO:0000259" key="1">
    <source>
        <dbReference type="Pfam" id="PF17035"/>
    </source>
</evidence>
<name>A0A6C0LI63_9ZZZZ</name>
<protein>
    <recommendedName>
        <fullName evidence="1">NET domain-containing protein</fullName>
    </recommendedName>
</protein>
<evidence type="ECO:0000313" key="2">
    <source>
        <dbReference type="EMBL" id="QHU29548.1"/>
    </source>
</evidence>
<reference evidence="2" key="1">
    <citation type="journal article" date="2020" name="Nature">
        <title>Giant virus diversity and host interactions through global metagenomics.</title>
        <authorList>
            <person name="Schulz F."/>
            <person name="Roux S."/>
            <person name="Paez-Espino D."/>
            <person name="Jungbluth S."/>
            <person name="Walsh D.A."/>
            <person name="Denef V.J."/>
            <person name="McMahon K.D."/>
            <person name="Konstantinidis K.T."/>
            <person name="Eloe-Fadrosh E.A."/>
            <person name="Kyrpides N.C."/>
            <person name="Woyke T."/>
        </authorList>
    </citation>
    <scope>NUCLEOTIDE SEQUENCE</scope>
    <source>
        <strain evidence="2">GVMAG-M-3300027804-48</strain>
    </source>
</reference>
<dbReference type="InterPro" id="IPR027353">
    <property type="entry name" value="NET_dom"/>
</dbReference>
<proteinExistence type="predicted"/>
<sequence>MENIDKNEIYKNIKIGLENLSQNELEEIFKIIYKNNNNYSKNNNGVFINLCWLDNDTLLKINNYINFCIKSHNEITKYEVICNMLNDSITNTKDKIEEVGIVGDMTNIDMNKINKQKISSSMKFYLLKKKFQKQQLATNIESYLTHDECLLR</sequence>
<feature type="domain" description="NET" evidence="1">
    <location>
        <begin position="11"/>
        <end position="66"/>
    </location>
</feature>
<dbReference type="AlphaFoldDB" id="A0A6C0LI63"/>
<accession>A0A6C0LI63</accession>
<dbReference type="Pfam" id="PF17035">
    <property type="entry name" value="BET"/>
    <property type="match status" value="1"/>
</dbReference>
<dbReference type="InterPro" id="IPR038336">
    <property type="entry name" value="NET_sf"/>
</dbReference>
<organism evidence="2">
    <name type="scientific">viral metagenome</name>
    <dbReference type="NCBI Taxonomy" id="1070528"/>
    <lineage>
        <taxon>unclassified sequences</taxon>
        <taxon>metagenomes</taxon>
        <taxon>organismal metagenomes</taxon>
    </lineage>
</organism>
<dbReference type="Gene3D" id="1.20.1270.220">
    <property type="match status" value="1"/>
</dbReference>
<dbReference type="EMBL" id="MN740490">
    <property type="protein sequence ID" value="QHU29548.1"/>
    <property type="molecule type" value="Genomic_DNA"/>
</dbReference>